<protein>
    <submittedName>
        <fullName evidence="2">Uncharacterized protein</fullName>
    </submittedName>
</protein>
<keyword evidence="1" id="KW-0472">Membrane</keyword>
<feature type="transmembrane region" description="Helical" evidence="1">
    <location>
        <begin position="136"/>
        <end position="157"/>
    </location>
</feature>
<comment type="caution">
    <text evidence="2">The sequence shown here is derived from an EMBL/GenBank/DDBJ whole genome shotgun (WGS) entry which is preliminary data.</text>
</comment>
<organism evidence="2 3">
    <name type="scientific">Folsomia candida</name>
    <name type="common">Springtail</name>
    <dbReference type="NCBI Taxonomy" id="158441"/>
    <lineage>
        <taxon>Eukaryota</taxon>
        <taxon>Metazoa</taxon>
        <taxon>Ecdysozoa</taxon>
        <taxon>Arthropoda</taxon>
        <taxon>Hexapoda</taxon>
        <taxon>Collembola</taxon>
        <taxon>Entomobryomorpha</taxon>
        <taxon>Isotomoidea</taxon>
        <taxon>Isotomidae</taxon>
        <taxon>Proisotominae</taxon>
        <taxon>Folsomia</taxon>
    </lineage>
</organism>
<dbReference type="Proteomes" id="UP000198287">
    <property type="component" value="Unassembled WGS sequence"/>
</dbReference>
<reference evidence="2 3" key="1">
    <citation type="submission" date="2015-12" db="EMBL/GenBank/DDBJ databases">
        <title>The genome of Folsomia candida.</title>
        <authorList>
            <person name="Faddeeva A."/>
            <person name="Derks M.F."/>
            <person name="Anvar Y."/>
            <person name="Smit S."/>
            <person name="Van Straalen N."/>
            <person name="Roelofs D."/>
        </authorList>
    </citation>
    <scope>NUCLEOTIDE SEQUENCE [LARGE SCALE GENOMIC DNA]</scope>
    <source>
        <strain evidence="2 3">VU population</strain>
        <tissue evidence="2">Whole body</tissue>
    </source>
</reference>
<dbReference type="EMBL" id="LNIX01000023">
    <property type="protein sequence ID" value="OXA43258.1"/>
    <property type="molecule type" value="Genomic_DNA"/>
</dbReference>
<proteinExistence type="predicted"/>
<sequence>MSADSTGNRWRIVYRFRRHDWEKLKSYVGKHSPKNVILTESKAKAIVYHLERQHGLLEGQCECFLIYDIALNDGWFAFAENLLRVEISQNIKALDQGGLKNLWDREIMHFVRLKAMQLAPMRVASPYISTNTLSSFFYVSGISLILFGIIFIAEATIYEKGRWRNFSVKIFTLLGFLKCCKCFDNKVGMGKARWKYDYGHCHR</sequence>
<accession>A0A226DE55</accession>
<evidence type="ECO:0000313" key="3">
    <source>
        <dbReference type="Proteomes" id="UP000198287"/>
    </source>
</evidence>
<keyword evidence="1" id="KW-0812">Transmembrane</keyword>
<gene>
    <name evidence="2" type="ORF">Fcan01_22053</name>
</gene>
<evidence type="ECO:0000256" key="1">
    <source>
        <dbReference type="SAM" id="Phobius"/>
    </source>
</evidence>
<dbReference type="AlphaFoldDB" id="A0A226DE55"/>
<keyword evidence="1" id="KW-1133">Transmembrane helix</keyword>
<evidence type="ECO:0000313" key="2">
    <source>
        <dbReference type="EMBL" id="OXA43258.1"/>
    </source>
</evidence>
<name>A0A226DE55_FOLCA</name>
<keyword evidence="3" id="KW-1185">Reference proteome</keyword>